<reference evidence="7 8" key="1">
    <citation type="submission" date="2014-09" db="EMBL/GenBank/DDBJ databases">
        <authorList>
            <person name="Martin A.A."/>
        </authorList>
    </citation>
    <scope>NUCLEOTIDE SEQUENCE</scope>
    <source>
        <strain evidence="8">ED321</strain>
        <strain evidence="7">ED321 Heterogonic</strain>
    </source>
</reference>
<dbReference type="OMA" id="GEKWMQP"/>
<feature type="transmembrane region" description="Helical" evidence="6">
    <location>
        <begin position="96"/>
        <end position="117"/>
    </location>
</feature>
<keyword evidence="5 6" id="KW-0472">Membrane</keyword>
<gene>
    <name evidence="7 9 10" type="ORF">SRAE_2000115800</name>
</gene>
<dbReference type="AlphaFoldDB" id="A0A090LG42"/>
<dbReference type="PANTHER" id="PTHR43461:SF1">
    <property type="entry name" value="TRANSMEMBRANE PROTEIN 256"/>
    <property type="match status" value="1"/>
</dbReference>
<keyword evidence="8" id="KW-1185">Reference proteome</keyword>
<dbReference type="WBParaSite" id="SRAE_2000115800.1">
    <property type="protein sequence ID" value="SRAE_2000115800.1"/>
    <property type="gene ID" value="WBGene00261360"/>
</dbReference>
<evidence type="ECO:0000256" key="1">
    <source>
        <dbReference type="ARBA" id="ARBA00004141"/>
    </source>
</evidence>
<keyword evidence="3 6" id="KW-0812">Transmembrane</keyword>
<dbReference type="CTD" id="36378854"/>
<evidence type="ECO:0000313" key="10">
    <source>
        <dbReference type="WormBase" id="SRAE_2000115800"/>
    </source>
</evidence>
<comment type="similarity">
    <text evidence="2">Belongs to the TMEM256 family.</text>
</comment>
<dbReference type="Pfam" id="PF04241">
    <property type="entry name" value="DUF423"/>
    <property type="match status" value="1"/>
</dbReference>
<accession>A0A090LG42</accession>
<dbReference type="InterPro" id="IPR006696">
    <property type="entry name" value="DUF423"/>
</dbReference>
<dbReference type="PANTHER" id="PTHR43461">
    <property type="entry name" value="TRANSMEMBRANE PROTEIN 256"/>
    <property type="match status" value="1"/>
</dbReference>
<feature type="transmembrane region" description="Helical" evidence="6">
    <location>
        <begin position="124"/>
        <end position="142"/>
    </location>
</feature>
<evidence type="ECO:0000313" key="8">
    <source>
        <dbReference type="Proteomes" id="UP000035682"/>
    </source>
</evidence>
<name>A0A090LG42_STRRB</name>
<comment type="subcellular location">
    <subcellularLocation>
        <location evidence="1">Membrane</location>
        <topology evidence="1">Multi-pass membrane protein</topology>
    </subcellularLocation>
</comment>
<evidence type="ECO:0000313" key="7">
    <source>
        <dbReference type="EMBL" id="CEF66490.1"/>
    </source>
</evidence>
<protein>
    <submittedName>
        <fullName evidence="7 9">Transmembrane protein 256</fullName>
    </submittedName>
</protein>
<dbReference type="RefSeq" id="XP_024505690.1">
    <property type="nucleotide sequence ID" value="XM_024652077.1"/>
</dbReference>
<proteinExistence type="inferred from homology"/>
<evidence type="ECO:0000256" key="5">
    <source>
        <dbReference type="ARBA" id="ARBA00023136"/>
    </source>
</evidence>
<dbReference type="GeneID" id="36378854"/>
<feature type="transmembrane region" description="Helical" evidence="6">
    <location>
        <begin position="49"/>
        <end position="67"/>
    </location>
</feature>
<evidence type="ECO:0000256" key="4">
    <source>
        <dbReference type="ARBA" id="ARBA00022989"/>
    </source>
</evidence>
<sequence length="144" mass="15833">MKYYLQQTIDYITAVSNYIPSIFKELPKKKESISNFSNQGTIIPMTSPFVRLAGLSGAAAIVLAAYGSHSLIKEEYEVSEIHSVALLFSTQSRYPIVTGALFAAGIVTFCGSCYYIAIKDDRRLAPVTPYGGLCFILAWLSFVL</sequence>
<dbReference type="OrthoDB" id="269173at2759"/>
<dbReference type="Proteomes" id="UP000035682">
    <property type="component" value="Unplaced"/>
</dbReference>
<dbReference type="WormBase" id="SRAE_2000115800">
    <property type="protein sequence ID" value="SRP05327"/>
    <property type="gene ID" value="WBGene00261360"/>
</dbReference>
<organism evidence="7">
    <name type="scientific">Strongyloides ratti</name>
    <name type="common">Parasitic roundworm</name>
    <dbReference type="NCBI Taxonomy" id="34506"/>
    <lineage>
        <taxon>Eukaryota</taxon>
        <taxon>Metazoa</taxon>
        <taxon>Ecdysozoa</taxon>
        <taxon>Nematoda</taxon>
        <taxon>Chromadorea</taxon>
        <taxon>Rhabditida</taxon>
        <taxon>Tylenchina</taxon>
        <taxon>Panagrolaimomorpha</taxon>
        <taxon>Strongyloidoidea</taxon>
        <taxon>Strongyloididae</taxon>
        <taxon>Strongyloides</taxon>
    </lineage>
</organism>
<reference evidence="9" key="2">
    <citation type="submission" date="2020-12" db="UniProtKB">
        <authorList>
            <consortium name="WormBaseParasite"/>
        </authorList>
    </citation>
    <scope>IDENTIFICATION</scope>
</reference>
<evidence type="ECO:0000256" key="6">
    <source>
        <dbReference type="SAM" id="Phobius"/>
    </source>
</evidence>
<keyword evidence="4 6" id="KW-1133">Transmembrane helix</keyword>
<evidence type="ECO:0000256" key="2">
    <source>
        <dbReference type="ARBA" id="ARBA00006208"/>
    </source>
</evidence>
<evidence type="ECO:0000313" key="9">
    <source>
        <dbReference type="WBParaSite" id="SRAE_2000115800.1"/>
    </source>
</evidence>
<dbReference type="EMBL" id="LN609529">
    <property type="protein sequence ID" value="CEF66490.1"/>
    <property type="molecule type" value="Genomic_DNA"/>
</dbReference>
<dbReference type="GO" id="GO:0016020">
    <property type="term" value="C:membrane"/>
    <property type="evidence" value="ECO:0007669"/>
    <property type="project" value="UniProtKB-SubCell"/>
</dbReference>
<evidence type="ECO:0000256" key="3">
    <source>
        <dbReference type="ARBA" id="ARBA00022692"/>
    </source>
</evidence>